<gene>
    <name evidence="1" type="ORF">SAMN05421847_0065</name>
</gene>
<name>A0A1H5S7B8_9FLAO</name>
<dbReference type="Proteomes" id="UP000236738">
    <property type="component" value="Unassembled WGS sequence"/>
</dbReference>
<evidence type="ECO:0000313" key="2">
    <source>
        <dbReference type="Proteomes" id="UP000236738"/>
    </source>
</evidence>
<dbReference type="EMBL" id="FNUS01000001">
    <property type="protein sequence ID" value="SEF46522.1"/>
    <property type="molecule type" value="Genomic_DNA"/>
</dbReference>
<sequence>MKKYLLLIIGFIGFGFNAQNAKDYLNIPGPLEIDGTEFLLDWSKQKSATLYLQQYLPRDETIKTFTQLINISYFDKEIDLDDAVRQKVESFQNREKSDKYSNVQVTESPDGTQFIVDGILTETPKNGNPYAEYGIYRFKKMTNGAKKSFIIFSYIKRSYGDVKYAAKSLSKERNKLMGLLIDFQIPVISLATTDETKN</sequence>
<reference evidence="2" key="1">
    <citation type="submission" date="2016-10" db="EMBL/GenBank/DDBJ databases">
        <authorList>
            <person name="Varghese N."/>
            <person name="Submissions S."/>
        </authorList>
    </citation>
    <scope>NUCLEOTIDE SEQUENCE [LARGE SCALE GENOMIC DNA]</scope>
    <source>
        <strain evidence="2">DSM 21580</strain>
    </source>
</reference>
<dbReference type="RefSeq" id="WP_103912134.1">
    <property type="nucleotide sequence ID" value="NZ_FNUS01000001.1"/>
</dbReference>
<proteinExistence type="predicted"/>
<accession>A0A1H5S7B8</accession>
<dbReference type="AlphaFoldDB" id="A0A1H5S7B8"/>
<organism evidence="1 2">
    <name type="scientific">Halpernia humi</name>
    <dbReference type="NCBI Taxonomy" id="493375"/>
    <lineage>
        <taxon>Bacteria</taxon>
        <taxon>Pseudomonadati</taxon>
        <taxon>Bacteroidota</taxon>
        <taxon>Flavobacteriia</taxon>
        <taxon>Flavobacteriales</taxon>
        <taxon>Weeksellaceae</taxon>
        <taxon>Chryseobacterium group</taxon>
        <taxon>Halpernia</taxon>
    </lineage>
</organism>
<evidence type="ECO:0000313" key="1">
    <source>
        <dbReference type="EMBL" id="SEF46522.1"/>
    </source>
</evidence>
<protein>
    <submittedName>
        <fullName evidence="1">Uncharacterized protein</fullName>
    </submittedName>
</protein>
<dbReference type="OrthoDB" id="6057861at2"/>
<keyword evidence="2" id="KW-1185">Reference proteome</keyword>